<evidence type="ECO:0000313" key="6">
    <source>
        <dbReference type="Proteomes" id="UP001163046"/>
    </source>
</evidence>
<keyword evidence="6" id="KW-1185">Reference proteome</keyword>
<feature type="region of interest" description="Disordered" evidence="3">
    <location>
        <begin position="500"/>
        <end position="520"/>
    </location>
</feature>
<dbReference type="GO" id="GO:0005634">
    <property type="term" value="C:nucleus"/>
    <property type="evidence" value="ECO:0007669"/>
    <property type="project" value="TreeGrafter"/>
</dbReference>
<dbReference type="GO" id="GO:0002098">
    <property type="term" value="P:tRNA wobble uridine modification"/>
    <property type="evidence" value="ECO:0007669"/>
    <property type="project" value="TreeGrafter"/>
</dbReference>
<comment type="caution">
    <text evidence="5">The sequence shown here is derived from an EMBL/GenBank/DDBJ whole genome shotgun (WGS) entry which is preliminary data.</text>
</comment>
<feature type="domain" description="Methyltransferase type 11" evidence="4">
    <location>
        <begin position="52"/>
        <end position="140"/>
    </location>
</feature>
<dbReference type="SUPFAM" id="SSF53335">
    <property type="entry name" value="S-adenosyl-L-methionine-dependent methyltransferases"/>
    <property type="match status" value="1"/>
</dbReference>
<evidence type="ECO:0000256" key="1">
    <source>
        <dbReference type="ARBA" id="ARBA00022603"/>
    </source>
</evidence>
<name>A0A9W9ZYT8_9CNID</name>
<dbReference type="OrthoDB" id="271595at2759"/>
<proteinExistence type="predicted"/>
<dbReference type="FunFam" id="3.40.50.150:FF:000195">
    <property type="entry name" value="Methyltransferase domain containing protein"/>
    <property type="match status" value="1"/>
</dbReference>
<dbReference type="GO" id="GO:0008757">
    <property type="term" value="F:S-adenosylmethionine-dependent methyltransferase activity"/>
    <property type="evidence" value="ECO:0007669"/>
    <property type="project" value="InterPro"/>
</dbReference>
<evidence type="ECO:0000256" key="3">
    <source>
        <dbReference type="SAM" id="MobiDB-lite"/>
    </source>
</evidence>
<reference evidence="5" key="1">
    <citation type="submission" date="2023-01" db="EMBL/GenBank/DDBJ databases">
        <title>Genome assembly of the deep-sea coral Lophelia pertusa.</title>
        <authorList>
            <person name="Herrera S."/>
            <person name="Cordes E."/>
        </authorList>
    </citation>
    <scope>NUCLEOTIDE SEQUENCE</scope>
    <source>
        <strain evidence="5">USNM1676648</strain>
        <tissue evidence="5">Polyp</tissue>
    </source>
</reference>
<evidence type="ECO:0000259" key="4">
    <source>
        <dbReference type="Pfam" id="PF08241"/>
    </source>
</evidence>
<protein>
    <recommendedName>
        <fullName evidence="4">Methyltransferase type 11 domain-containing protein</fullName>
    </recommendedName>
</protein>
<feature type="region of interest" description="Disordered" evidence="3">
    <location>
        <begin position="210"/>
        <end position="240"/>
    </location>
</feature>
<dbReference type="AlphaFoldDB" id="A0A9W9ZYT8"/>
<dbReference type="EMBL" id="MU825465">
    <property type="protein sequence ID" value="KAJ7388494.1"/>
    <property type="molecule type" value="Genomic_DNA"/>
</dbReference>
<dbReference type="Gene3D" id="3.40.50.150">
    <property type="entry name" value="Vaccinia Virus protein VP39"/>
    <property type="match status" value="2"/>
</dbReference>
<dbReference type="Pfam" id="PF08241">
    <property type="entry name" value="Methyltransf_11"/>
    <property type="match status" value="1"/>
</dbReference>
<dbReference type="GO" id="GO:0005737">
    <property type="term" value="C:cytoplasm"/>
    <property type="evidence" value="ECO:0007669"/>
    <property type="project" value="TreeGrafter"/>
</dbReference>
<dbReference type="InterPro" id="IPR029063">
    <property type="entry name" value="SAM-dependent_MTases_sf"/>
</dbReference>
<dbReference type="GO" id="GO:0030488">
    <property type="term" value="P:tRNA methylation"/>
    <property type="evidence" value="ECO:0007669"/>
    <property type="project" value="TreeGrafter"/>
</dbReference>
<feature type="region of interest" description="Disordered" evidence="3">
    <location>
        <begin position="435"/>
        <end position="455"/>
    </location>
</feature>
<sequence length="576" mass="63863">MSKFTTPEDLEKYHVRHVYNQIAPHFVGSRHKAWPKVEEFLLSLPAGSVIADVGCGTGKYLDLAPESFILGSDSCTKFGEIAAKRGHNVVACDNQNLPFRDNCFDAVISVGVIHHFASAKRRTKALEELYRILQPGGKMLVYVWAFEQDERKFDGQDVLVPYTHYQRNKARRRQSAPVMSRLQPQVNLVRDTSNMAASSWHSRRAFSLEAPGRERNQSCTQSSDKEELHNRAPVQDDGSPSKYAVLQHVRNGGSIFTFEHEYTNLDCTNNPSEVTPVAKLKMFVNNVIEKLFDDKESERTNGVTQEKARANLVSMDTNTDFSAKLSTLMSYFSSENRDKYFKGEFLSLLAKKLFSGKDGLHLNEFTQRSDDCKETGNELAPGETVDHSPGMTPSSDVIICMNEKTGDSHQIGGRAERSIISLNVVARLVESLASSSDADSDSSSSSDYPASDSSAAEDCDRVRTLVARGNKTFHHTTVNFHDRLENFLAESVAAEDSLSSSSSSSVFSTGSSSISSSSSSTRTQKKAKSKLFQRYYHVFCAGELGKLVQDGIPSAVLLKEYHDHGNWAAILEKTQA</sequence>
<evidence type="ECO:0000256" key="2">
    <source>
        <dbReference type="ARBA" id="ARBA00022679"/>
    </source>
</evidence>
<dbReference type="InterPro" id="IPR013216">
    <property type="entry name" value="Methyltransf_11"/>
</dbReference>
<dbReference type="Proteomes" id="UP001163046">
    <property type="component" value="Unassembled WGS sequence"/>
</dbReference>
<evidence type="ECO:0000313" key="5">
    <source>
        <dbReference type="EMBL" id="KAJ7388494.1"/>
    </source>
</evidence>
<dbReference type="PANTHER" id="PTHR13069">
    <property type="entry name" value="ALKYLATED DNA REPAIR PROTEIN ALKB HOMOLOG 8"/>
    <property type="match status" value="1"/>
</dbReference>
<dbReference type="PANTHER" id="PTHR13069:SF37">
    <property type="entry name" value="FIRE DANCER"/>
    <property type="match status" value="1"/>
</dbReference>
<organism evidence="5 6">
    <name type="scientific">Desmophyllum pertusum</name>
    <dbReference type="NCBI Taxonomy" id="174260"/>
    <lineage>
        <taxon>Eukaryota</taxon>
        <taxon>Metazoa</taxon>
        <taxon>Cnidaria</taxon>
        <taxon>Anthozoa</taxon>
        <taxon>Hexacorallia</taxon>
        <taxon>Scleractinia</taxon>
        <taxon>Caryophylliina</taxon>
        <taxon>Caryophylliidae</taxon>
        <taxon>Desmophyllum</taxon>
    </lineage>
</organism>
<keyword evidence="2" id="KW-0808">Transferase</keyword>
<keyword evidence="1" id="KW-0489">Methyltransferase</keyword>
<dbReference type="GO" id="GO:0106335">
    <property type="term" value="F:tRNA (5-carboxymethyluridine(34)-5-O)-methyltransferase activity"/>
    <property type="evidence" value="ECO:0007669"/>
    <property type="project" value="TreeGrafter"/>
</dbReference>
<gene>
    <name evidence="5" type="ORF">OS493_037306</name>
</gene>
<dbReference type="InterPro" id="IPR051422">
    <property type="entry name" value="AlkB_tRNA_MeTrf/Diox"/>
</dbReference>
<feature type="region of interest" description="Disordered" evidence="3">
    <location>
        <begin position="368"/>
        <end position="392"/>
    </location>
</feature>
<accession>A0A9W9ZYT8</accession>
<dbReference type="GO" id="GO:0000049">
    <property type="term" value="F:tRNA binding"/>
    <property type="evidence" value="ECO:0007669"/>
    <property type="project" value="TreeGrafter"/>
</dbReference>
<dbReference type="CDD" id="cd02440">
    <property type="entry name" value="AdoMet_MTases"/>
    <property type="match status" value="1"/>
</dbReference>